<dbReference type="AlphaFoldDB" id="A0A2R6NQP6"/>
<keyword evidence="2" id="KW-1185">Reference proteome</keyword>
<evidence type="ECO:0000313" key="2">
    <source>
        <dbReference type="Proteomes" id="UP000186601"/>
    </source>
</evidence>
<reference evidence="1 2" key="1">
    <citation type="submission" date="2018-02" db="EMBL/GenBank/DDBJ databases">
        <title>Genome sequence of the basidiomycete white-rot fungus Phlebia centrifuga.</title>
        <authorList>
            <person name="Granchi Z."/>
            <person name="Peng M."/>
            <person name="de Vries R.P."/>
            <person name="Hilden K."/>
            <person name="Makela M.R."/>
            <person name="Grigoriev I."/>
            <person name="Riley R."/>
        </authorList>
    </citation>
    <scope>NUCLEOTIDE SEQUENCE [LARGE SCALE GENOMIC DNA]</scope>
    <source>
        <strain evidence="1 2">FBCC195</strain>
    </source>
</reference>
<gene>
    <name evidence="1" type="ORF">PHLCEN_2v9456</name>
</gene>
<protein>
    <submittedName>
        <fullName evidence="1">Uncharacterized protein</fullName>
    </submittedName>
</protein>
<name>A0A2R6NQP6_9APHY</name>
<dbReference type="OrthoDB" id="3235423at2759"/>
<organism evidence="1 2">
    <name type="scientific">Hermanssonia centrifuga</name>
    <dbReference type="NCBI Taxonomy" id="98765"/>
    <lineage>
        <taxon>Eukaryota</taxon>
        <taxon>Fungi</taxon>
        <taxon>Dikarya</taxon>
        <taxon>Basidiomycota</taxon>
        <taxon>Agaricomycotina</taxon>
        <taxon>Agaricomycetes</taxon>
        <taxon>Polyporales</taxon>
        <taxon>Meruliaceae</taxon>
        <taxon>Hermanssonia</taxon>
    </lineage>
</organism>
<sequence length="257" mass="28560">MALSSVRVRSPDDPTNVTLPFFHSPIDIRPLACDDRYDKAQWMVRLSLGFNAYVADDLGRFLRSESNGGDSQQLAEDVWVLAKEVRKQIEERTKYTERMPVWVDDYLVTIAEGMIGLLGDEAVYVFIASYLLSVPQHKSDVSYSIRTPSRWYPILSSIGVMDKYLARSHPLATGGQLTVGSPRLSPTFCSTFMGGCLALHAFTWGGELMLAFSFPEGVMGSAQDQVIALNEGRDGDAIGLQFINEFMDILDVISQSK</sequence>
<dbReference type="Proteomes" id="UP000186601">
    <property type="component" value="Unassembled WGS sequence"/>
</dbReference>
<proteinExistence type="predicted"/>
<comment type="caution">
    <text evidence="1">The sequence shown here is derived from an EMBL/GenBank/DDBJ whole genome shotgun (WGS) entry which is preliminary data.</text>
</comment>
<accession>A0A2R6NQP6</accession>
<evidence type="ECO:0000313" key="1">
    <source>
        <dbReference type="EMBL" id="PSR74922.1"/>
    </source>
</evidence>
<dbReference type="EMBL" id="MLYV02000944">
    <property type="protein sequence ID" value="PSR74922.1"/>
    <property type="molecule type" value="Genomic_DNA"/>
</dbReference>